<protein>
    <submittedName>
        <fullName evidence="2">Uncharacterized protein</fullName>
    </submittedName>
</protein>
<proteinExistence type="predicted"/>
<sequence>DGVPVSPEIGFALDEEDKDVKTVPSSKPGFYVNDNLRGLIESFVIEYFTQYDGPDPE</sequence>
<reference evidence="2" key="1">
    <citation type="submission" date="2022-11" db="UniProtKB">
        <authorList>
            <consortium name="WormBaseParasite"/>
        </authorList>
    </citation>
    <scope>IDENTIFICATION</scope>
</reference>
<accession>A0A914VAT4</accession>
<dbReference type="AlphaFoldDB" id="A0A914VAT4"/>
<organism evidence="1 2">
    <name type="scientific">Plectus sambesii</name>
    <dbReference type="NCBI Taxonomy" id="2011161"/>
    <lineage>
        <taxon>Eukaryota</taxon>
        <taxon>Metazoa</taxon>
        <taxon>Ecdysozoa</taxon>
        <taxon>Nematoda</taxon>
        <taxon>Chromadorea</taxon>
        <taxon>Plectida</taxon>
        <taxon>Plectina</taxon>
        <taxon>Plectoidea</taxon>
        <taxon>Plectidae</taxon>
        <taxon>Plectus</taxon>
    </lineage>
</organism>
<evidence type="ECO:0000313" key="2">
    <source>
        <dbReference type="WBParaSite" id="PSAMB.scaffold17211size1175.g37202.t1"/>
    </source>
</evidence>
<name>A0A914VAT4_9BILA</name>
<evidence type="ECO:0000313" key="1">
    <source>
        <dbReference type="Proteomes" id="UP000887566"/>
    </source>
</evidence>
<dbReference type="WBParaSite" id="PSAMB.scaffold17211size1175.g37202.t1">
    <property type="protein sequence ID" value="PSAMB.scaffold17211size1175.g37202.t1"/>
    <property type="gene ID" value="PSAMB.scaffold17211size1175.g37202"/>
</dbReference>
<keyword evidence="1" id="KW-1185">Reference proteome</keyword>
<dbReference type="Proteomes" id="UP000887566">
    <property type="component" value="Unplaced"/>
</dbReference>